<accession>A0A4S8P2Z6</accession>
<dbReference type="AlphaFoldDB" id="A0A4S8P2Z6"/>
<dbReference type="Proteomes" id="UP000308828">
    <property type="component" value="Unassembled WGS sequence"/>
</dbReference>
<dbReference type="OrthoDB" id="9786503at2"/>
<feature type="domain" description="FAD/NAD(P)-binding" evidence="4">
    <location>
        <begin position="3"/>
        <end position="283"/>
    </location>
</feature>
<dbReference type="SUPFAM" id="SSF51905">
    <property type="entry name" value="FAD/NAD(P)-binding domain"/>
    <property type="match status" value="1"/>
</dbReference>
<sequence length="301" mass="31572">MEYDAIVVGGSFAGLSAAMQLTRTRRPVLLIDAARPRNRFAEASHGFLGQDGVAPAEIRRRGLEQLARYPNFALLEGEAMTAERCLGGFRVGMADGRVVEAKVLVLALGVTDSLPDIPGLSERWGRTVLHCPYCHGYEIGGGPIGILASSPLAAHQGGILPDWGKTTMFVEPGVIFDEEHEAMLTARGVTIETERVVELLGEGTALEAVRLADGRVVEVHALFAQSKVSIASPLAAQLALALEEGPQGSYIKVEMGSTSLPGVFAAGDAASAMHNATFASASGVMAGVAAHRALTDASLWT</sequence>
<organism evidence="5 6">
    <name type="scientific">Peteryoungia ipomoeae</name>
    <dbReference type="NCBI Taxonomy" id="1210932"/>
    <lineage>
        <taxon>Bacteria</taxon>
        <taxon>Pseudomonadati</taxon>
        <taxon>Pseudomonadota</taxon>
        <taxon>Alphaproteobacteria</taxon>
        <taxon>Hyphomicrobiales</taxon>
        <taxon>Rhizobiaceae</taxon>
        <taxon>Peteryoungia</taxon>
    </lineage>
</organism>
<dbReference type="InterPro" id="IPR023753">
    <property type="entry name" value="FAD/NAD-binding_dom"/>
</dbReference>
<keyword evidence="6" id="KW-1185">Reference proteome</keyword>
<dbReference type="GO" id="GO:0016491">
    <property type="term" value="F:oxidoreductase activity"/>
    <property type="evidence" value="ECO:0007669"/>
    <property type="project" value="UniProtKB-KW"/>
</dbReference>
<protein>
    <recommendedName>
        <fullName evidence="1">Thioredoxin reductase</fullName>
    </recommendedName>
</protein>
<evidence type="ECO:0000259" key="4">
    <source>
        <dbReference type="Pfam" id="PF07992"/>
    </source>
</evidence>
<evidence type="ECO:0000256" key="2">
    <source>
        <dbReference type="ARBA" id="ARBA00022630"/>
    </source>
</evidence>
<reference evidence="5 6" key="1">
    <citation type="submission" date="2019-04" db="EMBL/GenBank/DDBJ databases">
        <title>Genome sequence of strain shin9-1.</title>
        <authorList>
            <person name="Gao J."/>
            <person name="Sun J."/>
        </authorList>
    </citation>
    <scope>NUCLEOTIDE SEQUENCE [LARGE SCALE GENOMIC DNA]</scope>
    <source>
        <strain evidence="6">shin9-1</strain>
    </source>
</reference>
<evidence type="ECO:0000256" key="1">
    <source>
        <dbReference type="ARBA" id="ARBA00018719"/>
    </source>
</evidence>
<name>A0A4S8P2Z6_9HYPH</name>
<dbReference type="PRINTS" id="PR00368">
    <property type="entry name" value="FADPNR"/>
</dbReference>
<evidence type="ECO:0000313" key="5">
    <source>
        <dbReference type="EMBL" id="THV23635.1"/>
    </source>
</evidence>
<dbReference type="InterPro" id="IPR036188">
    <property type="entry name" value="FAD/NAD-bd_sf"/>
</dbReference>
<keyword evidence="3" id="KW-0560">Oxidoreductase</keyword>
<evidence type="ECO:0000256" key="3">
    <source>
        <dbReference type="ARBA" id="ARBA00023002"/>
    </source>
</evidence>
<gene>
    <name evidence="5" type="ORF">FAA97_06480</name>
</gene>
<evidence type="ECO:0000313" key="6">
    <source>
        <dbReference type="Proteomes" id="UP000308828"/>
    </source>
</evidence>
<dbReference type="EMBL" id="STGV01000002">
    <property type="protein sequence ID" value="THV23635.1"/>
    <property type="molecule type" value="Genomic_DNA"/>
</dbReference>
<dbReference type="Pfam" id="PF07992">
    <property type="entry name" value="Pyr_redox_2"/>
    <property type="match status" value="1"/>
</dbReference>
<comment type="caution">
    <text evidence="5">The sequence shown here is derived from an EMBL/GenBank/DDBJ whole genome shotgun (WGS) entry which is preliminary data.</text>
</comment>
<proteinExistence type="predicted"/>
<dbReference type="InterPro" id="IPR050097">
    <property type="entry name" value="Ferredoxin-NADP_redctase_2"/>
</dbReference>
<dbReference type="Gene3D" id="3.50.50.60">
    <property type="entry name" value="FAD/NAD(P)-binding domain"/>
    <property type="match status" value="2"/>
</dbReference>
<keyword evidence="2" id="KW-0285">Flavoprotein</keyword>
<dbReference type="PRINTS" id="PR00469">
    <property type="entry name" value="PNDRDTASEII"/>
</dbReference>
<dbReference type="PANTHER" id="PTHR48105">
    <property type="entry name" value="THIOREDOXIN REDUCTASE 1-RELATED-RELATED"/>
    <property type="match status" value="1"/>
</dbReference>
<dbReference type="RefSeq" id="WP_136597735.1">
    <property type="nucleotide sequence ID" value="NZ_STGV01000002.1"/>
</dbReference>